<gene>
    <name evidence="3" type="ORF">SAMN02745887_01152</name>
</gene>
<dbReference type="Proteomes" id="UP000186513">
    <property type="component" value="Unassembled WGS sequence"/>
</dbReference>
<dbReference type="GO" id="GO:0000160">
    <property type="term" value="P:phosphorelay signal transduction system"/>
    <property type="evidence" value="ECO:0007669"/>
    <property type="project" value="InterPro"/>
</dbReference>
<protein>
    <submittedName>
        <fullName evidence="3">Response regulator receiver domain-containing protein</fullName>
    </submittedName>
</protein>
<dbReference type="RefSeq" id="WP_072427690.1">
    <property type="nucleotide sequence ID" value="NZ_FPKR01000004.1"/>
</dbReference>
<dbReference type="InterPro" id="IPR011006">
    <property type="entry name" value="CheY-like_superfamily"/>
</dbReference>
<dbReference type="Gene3D" id="3.40.50.2300">
    <property type="match status" value="1"/>
</dbReference>
<keyword evidence="1" id="KW-0597">Phosphoprotein</keyword>
<proteinExistence type="predicted"/>
<organism evidence="3 4">
    <name type="scientific">Chitinimonas taiwanensis DSM 18899</name>
    <dbReference type="NCBI Taxonomy" id="1121279"/>
    <lineage>
        <taxon>Bacteria</taxon>
        <taxon>Pseudomonadati</taxon>
        <taxon>Pseudomonadota</taxon>
        <taxon>Betaproteobacteria</taxon>
        <taxon>Neisseriales</taxon>
        <taxon>Chitinibacteraceae</taxon>
        <taxon>Chitinimonas</taxon>
    </lineage>
</organism>
<dbReference type="CDD" id="cd17557">
    <property type="entry name" value="REC_Rcp-like"/>
    <property type="match status" value="1"/>
</dbReference>
<sequence length="144" mass="16383">MHAPILLVEDNPDDEALTLRAFNKNGIQNPIVVTRDGQEAIDYLFGRDSHAGRDTSQQPVLILLDIKLPKLNGIEVLRQIRAHEQTKLIPVVVLTTSKEEDDLLRSYTLGANSYIRKPVDFMQFMEVVKQVGIYWLMLNEPVQS</sequence>
<feature type="domain" description="Response regulatory" evidence="2">
    <location>
        <begin position="4"/>
        <end position="132"/>
    </location>
</feature>
<name>A0A1K2HBP8_9NEIS</name>
<dbReference type="InterPro" id="IPR052893">
    <property type="entry name" value="TCS_response_regulator"/>
</dbReference>
<dbReference type="PANTHER" id="PTHR44520:SF1">
    <property type="entry name" value="TWO-COMPONENT SYSTEM REGULATORY PROTEIN"/>
    <property type="match status" value="1"/>
</dbReference>
<keyword evidence="4" id="KW-1185">Reference proteome</keyword>
<evidence type="ECO:0000259" key="2">
    <source>
        <dbReference type="PROSITE" id="PS50110"/>
    </source>
</evidence>
<feature type="modified residue" description="4-aspartylphosphate" evidence="1">
    <location>
        <position position="65"/>
    </location>
</feature>
<evidence type="ECO:0000313" key="4">
    <source>
        <dbReference type="Proteomes" id="UP000186513"/>
    </source>
</evidence>
<evidence type="ECO:0000313" key="3">
    <source>
        <dbReference type="EMBL" id="SFZ74187.1"/>
    </source>
</evidence>
<evidence type="ECO:0000256" key="1">
    <source>
        <dbReference type="PROSITE-ProRule" id="PRU00169"/>
    </source>
</evidence>
<dbReference type="SUPFAM" id="SSF52172">
    <property type="entry name" value="CheY-like"/>
    <property type="match status" value="1"/>
</dbReference>
<dbReference type="PROSITE" id="PS50110">
    <property type="entry name" value="RESPONSE_REGULATORY"/>
    <property type="match status" value="1"/>
</dbReference>
<dbReference type="OrthoDB" id="9793549at2"/>
<dbReference type="STRING" id="1121279.SAMN02745887_01152"/>
<reference evidence="3 4" key="1">
    <citation type="submission" date="2016-11" db="EMBL/GenBank/DDBJ databases">
        <authorList>
            <person name="Jaros S."/>
            <person name="Januszkiewicz K."/>
            <person name="Wedrychowicz H."/>
        </authorList>
    </citation>
    <scope>NUCLEOTIDE SEQUENCE [LARGE SCALE GENOMIC DNA]</scope>
    <source>
        <strain evidence="3 4">DSM 18899</strain>
    </source>
</reference>
<dbReference type="AlphaFoldDB" id="A0A1K2HBP8"/>
<dbReference type="Pfam" id="PF00072">
    <property type="entry name" value="Response_reg"/>
    <property type="match status" value="1"/>
</dbReference>
<accession>A0A1K2HBP8</accession>
<dbReference type="EMBL" id="FPKR01000004">
    <property type="protein sequence ID" value="SFZ74187.1"/>
    <property type="molecule type" value="Genomic_DNA"/>
</dbReference>
<dbReference type="PANTHER" id="PTHR44520">
    <property type="entry name" value="RESPONSE REGULATOR RCP1-RELATED"/>
    <property type="match status" value="1"/>
</dbReference>
<dbReference type="SMART" id="SM00448">
    <property type="entry name" value="REC"/>
    <property type="match status" value="1"/>
</dbReference>
<dbReference type="InterPro" id="IPR001789">
    <property type="entry name" value="Sig_transdc_resp-reg_receiver"/>
</dbReference>